<organism evidence="1 2">
    <name type="scientific">Solibaculum intestinale</name>
    <dbReference type="NCBI Taxonomy" id="3133165"/>
    <lineage>
        <taxon>Bacteria</taxon>
        <taxon>Bacillati</taxon>
        <taxon>Bacillota</taxon>
        <taxon>Clostridia</taxon>
        <taxon>Eubacteriales</taxon>
        <taxon>Oscillospiraceae</taxon>
        <taxon>Solibaculum</taxon>
    </lineage>
</organism>
<comment type="caution">
    <text evidence="1">The sequence shown here is derived from an EMBL/GenBank/DDBJ whole genome shotgun (WGS) entry which is preliminary data.</text>
</comment>
<keyword evidence="2" id="KW-1185">Reference proteome</keyword>
<name>A0ABV1DW54_9FIRM</name>
<dbReference type="RefSeq" id="WP_349217553.1">
    <property type="nucleotide sequence ID" value="NZ_JBBMFD010000001.1"/>
</dbReference>
<dbReference type="EMBL" id="JBBMFD010000001">
    <property type="protein sequence ID" value="MEQ2439282.1"/>
    <property type="molecule type" value="Genomic_DNA"/>
</dbReference>
<dbReference type="Proteomes" id="UP001489509">
    <property type="component" value="Unassembled WGS sequence"/>
</dbReference>
<gene>
    <name evidence="1" type="ORF">WMO26_00400</name>
</gene>
<evidence type="ECO:0000313" key="2">
    <source>
        <dbReference type="Proteomes" id="UP001489509"/>
    </source>
</evidence>
<sequence length="72" mass="8010">MTEDAACFLHSLDLSENELLFLLDTGKAGQIAAITAAGPEDWVHADIFPRAPIMKKERPAMAEEHIEVLEKY</sequence>
<reference evidence="1 2" key="1">
    <citation type="submission" date="2024-03" db="EMBL/GenBank/DDBJ databases">
        <title>Human intestinal bacterial collection.</title>
        <authorList>
            <person name="Pauvert C."/>
            <person name="Hitch T.C.A."/>
            <person name="Clavel T."/>
        </authorList>
    </citation>
    <scope>NUCLEOTIDE SEQUENCE [LARGE SCALE GENOMIC DNA]</scope>
    <source>
        <strain evidence="1 2">CLA-JM-H44</strain>
    </source>
</reference>
<proteinExistence type="predicted"/>
<accession>A0ABV1DW54</accession>
<protein>
    <submittedName>
        <fullName evidence="1">Uncharacterized protein</fullName>
    </submittedName>
</protein>
<evidence type="ECO:0000313" key="1">
    <source>
        <dbReference type="EMBL" id="MEQ2439282.1"/>
    </source>
</evidence>